<comment type="cofactor">
    <cofactor evidence="1">
        <name>FAD</name>
        <dbReference type="ChEBI" id="CHEBI:57692"/>
    </cofactor>
</comment>
<protein>
    <recommendedName>
        <fullName evidence="10">D-lactate dehydrogenase (cytochrome)</fullName>
        <ecNumber evidence="10">1.1.2.4</ecNumber>
    </recommendedName>
</protein>
<keyword evidence="15" id="KW-1185">Reference proteome</keyword>
<dbReference type="Proteomes" id="UP000321685">
    <property type="component" value="Unassembled WGS sequence"/>
</dbReference>
<dbReference type="GO" id="GO:0051536">
    <property type="term" value="F:iron-sulfur cluster binding"/>
    <property type="evidence" value="ECO:0007669"/>
    <property type="project" value="UniProtKB-KW"/>
</dbReference>
<dbReference type="GO" id="GO:0046872">
    <property type="term" value="F:metal ion binding"/>
    <property type="evidence" value="ECO:0007669"/>
    <property type="project" value="UniProtKB-KW"/>
</dbReference>
<sequence>MLRSRSPRSDAGTTTSLQPLQEALRDGGSVHDRLSDRLSHAHDASHFRLVPAAVARPHDATAVGRLFAAAKTVGLPLTFRSGGTSLSGQAGTTGVLVDTRARFRSIEILDGGLRVRVGPGATIRQVNAALARFGRKLGPDPASEVACTVGGVVANNSSGMACGTAANSYATLESMVVVLPSGTVVDTGAPDADATLRALEPELHAGLGRLRDRVRGSSDLRADITRQFSMKNTMGYGINALVDFAEPADILAHLVVGSEGTLAFIASVVLRTVPALPHARTGLLIFENLSAATGALPDLVDSAPTAIELLDATSLRVGQRDSAAGDMLRGLAVKEHAALLVEYQAATAAEVDELAAAARSTIEKLPVAGPRRLSADAAGRADMWHIRKGLYAMVAEARPSGTTALLEDVVVPVPQLLPTCRQLTALFDRHGYRDAVVFGHAKDGNIHFMLTEQLAGEHASLDRFRRFTDDMVDLVLDQGGSLKAEHGTGRMMAPFVRRQYGDELYAVMCEIKRLCDPDNVLNPGVVISDDAQAHLRDLKTAPTIEPEADRCVECGFCEPVCPSRDLTTTPRQRIVLRREIERAHLDGDSDLAARLEAEYTYDAVETCAADGMCQTVCPVTINTGDLVKRLRSDRAGRASATAWKAAARHWGVATRAASTALTVAAALPAPAVEAAGRVGRAVAGHETVPLWSPDLPAGGRGTDPAATHAPADHTADAVFFPSCTGTMFGPATPGTPGASAAFTALCRRAGITLRLPPAAARLCCGTPWRSKGMSGGYDEMAARVLPAIWEATSNGQLPVVTDASSCTEGVRQLVQHAGERYHSIEVVDAVEFCAARVLPRLTVTAPFADVALHPTCSATRMGLLPELRAVADAVAATVHVAQSWGCCGFAGDRGLLHPELTASATREQAAEITAEAHEAYASCNRTCELGMTRATGQPYVHVLELLEQATRPPE</sequence>
<dbReference type="InterPro" id="IPR017896">
    <property type="entry name" value="4Fe4S_Fe-S-bd"/>
</dbReference>
<comment type="caution">
    <text evidence="14">The sequence shown here is derived from an EMBL/GenBank/DDBJ whole genome shotgun (WGS) entry which is preliminary data.</text>
</comment>
<dbReference type="PROSITE" id="PS00198">
    <property type="entry name" value="4FE4S_FER_1"/>
    <property type="match status" value="1"/>
</dbReference>
<accession>A0A511DMQ5</accession>
<dbReference type="Pfam" id="PF02754">
    <property type="entry name" value="CCG"/>
    <property type="match status" value="2"/>
</dbReference>
<dbReference type="InterPro" id="IPR016171">
    <property type="entry name" value="Vanillyl_alc_oxidase_C-sub2"/>
</dbReference>
<evidence type="ECO:0000256" key="10">
    <source>
        <dbReference type="ARBA" id="ARBA00038897"/>
    </source>
</evidence>
<dbReference type="InterPro" id="IPR016164">
    <property type="entry name" value="FAD-linked_Oxase-like_C"/>
</dbReference>
<keyword evidence="7" id="KW-0560">Oxidoreductase</keyword>
<dbReference type="PANTHER" id="PTHR11748:SF111">
    <property type="entry name" value="D-LACTATE DEHYDROGENASE, MITOCHONDRIAL-RELATED"/>
    <property type="match status" value="1"/>
</dbReference>
<dbReference type="InterPro" id="IPR004017">
    <property type="entry name" value="Cys_rich_dom"/>
</dbReference>
<dbReference type="InterPro" id="IPR017900">
    <property type="entry name" value="4Fe4S_Fe_S_CS"/>
</dbReference>
<dbReference type="PROSITE" id="PS51379">
    <property type="entry name" value="4FE4S_FER_2"/>
    <property type="match status" value="1"/>
</dbReference>
<keyword evidence="6" id="KW-0809">Transit peptide</keyword>
<dbReference type="GO" id="GO:1903457">
    <property type="term" value="P:lactate catabolic process"/>
    <property type="evidence" value="ECO:0007669"/>
    <property type="project" value="TreeGrafter"/>
</dbReference>
<dbReference type="InterPro" id="IPR016169">
    <property type="entry name" value="FAD-bd_PCMH_sub2"/>
</dbReference>
<dbReference type="InterPro" id="IPR016167">
    <property type="entry name" value="FAD-bd_PCMH_sub1"/>
</dbReference>
<dbReference type="InterPro" id="IPR009051">
    <property type="entry name" value="Helical_ferredxn"/>
</dbReference>
<evidence type="ECO:0000256" key="11">
    <source>
        <dbReference type="SAM" id="MobiDB-lite"/>
    </source>
</evidence>
<evidence type="ECO:0000256" key="3">
    <source>
        <dbReference type="ARBA" id="ARBA00022630"/>
    </source>
</evidence>
<dbReference type="Pfam" id="PF02913">
    <property type="entry name" value="FAD-oxidase_C"/>
    <property type="match status" value="1"/>
</dbReference>
<dbReference type="GO" id="GO:0004458">
    <property type="term" value="F:D-lactate dehydrogenase (cytochrome) activity"/>
    <property type="evidence" value="ECO:0007669"/>
    <property type="project" value="UniProtKB-EC"/>
</dbReference>
<dbReference type="OrthoDB" id="9770306at2"/>
<gene>
    <name evidence="14" type="ORF">PSU4_40280</name>
</gene>
<evidence type="ECO:0000256" key="6">
    <source>
        <dbReference type="ARBA" id="ARBA00022946"/>
    </source>
</evidence>
<dbReference type="Gene3D" id="3.30.465.10">
    <property type="match status" value="1"/>
</dbReference>
<dbReference type="GO" id="GO:0008720">
    <property type="term" value="F:D-lactate dehydrogenase (NAD+) activity"/>
    <property type="evidence" value="ECO:0007669"/>
    <property type="project" value="TreeGrafter"/>
</dbReference>
<dbReference type="PANTHER" id="PTHR11748">
    <property type="entry name" value="D-LACTATE DEHYDROGENASE"/>
    <property type="match status" value="1"/>
</dbReference>
<dbReference type="InterPro" id="IPR016166">
    <property type="entry name" value="FAD-bd_PCMH"/>
</dbReference>
<keyword evidence="3" id="KW-0285">Flavoprotein</keyword>
<dbReference type="Gene3D" id="1.10.45.10">
    <property type="entry name" value="Vanillyl-alcohol Oxidase, Chain A, domain 4"/>
    <property type="match status" value="1"/>
</dbReference>
<dbReference type="AlphaFoldDB" id="A0A511DMQ5"/>
<dbReference type="SUPFAM" id="SSF56176">
    <property type="entry name" value="FAD-binding/transporter-associated domain-like"/>
    <property type="match status" value="1"/>
</dbReference>
<dbReference type="PROSITE" id="PS51387">
    <property type="entry name" value="FAD_PCMH"/>
    <property type="match status" value="1"/>
</dbReference>
<dbReference type="SUPFAM" id="SSF55103">
    <property type="entry name" value="FAD-linked oxidases, C-terminal domain"/>
    <property type="match status" value="1"/>
</dbReference>
<keyword evidence="8" id="KW-0408">Iron</keyword>
<dbReference type="Gene3D" id="3.30.43.10">
    <property type="entry name" value="Uridine Diphospho-n-acetylenolpyruvylglucosamine Reductase, domain 2"/>
    <property type="match status" value="1"/>
</dbReference>
<feature type="domain" description="FAD-binding PCMH-type" evidence="13">
    <location>
        <begin position="47"/>
        <end position="275"/>
    </location>
</feature>
<dbReference type="SUPFAM" id="SSF46548">
    <property type="entry name" value="alpha-helical ferredoxin"/>
    <property type="match status" value="1"/>
</dbReference>
<feature type="region of interest" description="Disordered" evidence="11">
    <location>
        <begin position="1"/>
        <end position="29"/>
    </location>
</feature>
<evidence type="ECO:0000259" key="12">
    <source>
        <dbReference type="PROSITE" id="PS51379"/>
    </source>
</evidence>
<dbReference type="RefSeq" id="WP_147110598.1">
    <property type="nucleotide sequence ID" value="NZ_BJVJ01000045.1"/>
</dbReference>
<evidence type="ECO:0000256" key="4">
    <source>
        <dbReference type="ARBA" id="ARBA00022723"/>
    </source>
</evidence>
<proteinExistence type="inferred from homology"/>
<dbReference type="InterPro" id="IPR036318">
    <property type="entry name" value="FAD-bd_PCMH-like_sf"/>
</dbReference>
<evidence type="ECO:0000256" key="9">
    <source>
        <dbReference type="ARBA" id="ARBA00023014"/>
    </source>
</evidence>
<organism evidence="14 15">
    <name type="scientific">Pseudonocardia sulfidoxydans NBRC 16205</name>
    <dbReference type="NCBI Taxonomy" id="1223511"/>
    <lineage>
        <taxon>Bacteria</taxon>
        <taxon>Bacillati</taxon>
        <taxon>Actinomycetota</taxon>
        <taxon>Actinomycetes</taxon>
        <taxon>Pseudonocardiales</taxon>
        <taxon>Pseudonocardiaceae</taxon>
        <taxon>Pseudonocardia</taxon>
    </lineage>
</organism>
<reference evidence="14 15" key="1">
    <citation type="submission" date="2019-07" db="EMBL/GenBank/DDBJ databases">
        <title>Whole genome shotgun sequence of Pseudonocardia sulfidoxydans NBRC 16205.</title>
        <authorList>
            <person name="Hosoyama A."/>
            <person name="Uohara A."/>
            <person name="Ohji S."/>
            <person name="Ichikawa N."/>
        </authorList>
    </citation>
    <scope>NUCLEOTIDE SEQUENCE [LARGE SCALE GENOMIC DNA]</scope>
    <source>
        <strain evidence="14 15">NBRC 16205</strain>
    </source>
</reference>
<dbReference type="EC" id="1.1.2.4" evidence="10"/>
<keyword evidence="5" id="KW-0274">FAD</keyword>
<dbReference type="InterPro" id="IPR006094">
    <property type="entry name" value="Oxid_FAD_bind_N"/>
</dbReference>
<feature type="domain" description="4Fe-4S ferredoxin-type" evidence="12">
    <location>
        <begin position="540"/>
        <end position="571"/>
    </location>
</feature>
<dbReference type="InterPro" id="IPR004113">
    <property type="entry name" value="FAD-bd_oxidored_4_C"/>
</dbReference>
<evidence type="ECO:0000256" key="7">
    <source>
        <dbReference type="ARBA" id="ARBA00023002"/>
    </source>
</evidence>
<comment type="similarity">
    <text evidence="2">Belongs to the FAD-binding oxidoreductase/transferase type 4 family.</text>
</comment>
<keyword evidence="4" id="KW-0479">Metal-binding</keyword>
<dbReference type="EMBL" id="BJVJ01000045">
    <property type="protein sequence ID" value="GEL25074.1"/>
    <property type="molecule type" value="Genomic_DNA"/>
</dbReference>
<dbReference type="Pfam" id="PF13183">
    <property type="entry name" value="Fer4_8"/>
    <property type="match status" value="1"/>
</dbReference>
<keyword evidence="9" id="KW-0411">Iron-sulfur</keyword>
<dbReference type="Pfam" id="PF01565">
    <property type="entry name" value="FAD_binding_4"/>
    <property type="match status" value="1"/>
</dbReference>
<name>A0A511DMQ5_9PSEU</name>
<evidence type="ECO:0000313" key="14">
    <source>
        <dbReference type="EMBL" id="GEL25074.1"/>
    </source>
</evidence>
<evidence type="ECO:0000256" key="1">
    <source>
        <dbReference type="ARBA" id="ARBA00001974"/>
    </source>
</evidence>
<dbReference type="Gene3D" id="1.10.1060.10">
    <property type="entry name" value="Alpha-helical ferredoxin"/>
    <property type="match status" value="1"/>
</dbReference>
<dbReference type="Gene3D" id="3.30.70.2740">
    <property type="match status" value="1"/>
</dbReference>
<evidence type="ECO:0000256" key="5">
    <source>
        <dbReference type="ARBA" id="ARBA00022827"/>
    </source>
</evidence>
<dbReference type="GO" id="GO:0071949">
    <property type="term" value="F:FAD binding"/>
    <property type="evidence" value="ECO:0007669"/>
    <property type="project" value="InterPro"/>
</dbReference>
<evidence type="ECO:0000256" key="8">
    <source>
        <dbReference type="ARBA" id="ARBA00023004"/>
    </source>
</evidence>
<evidence type="ECO:0000259" key="13">
    <source>
        <dbReference type="PROSITE" id="PS51387"/>
    </source>
</evidence>
<evidence type="ECO:0000256" key="2">
    <source>
        <dbReference type="ARBA" id="ARBA00008000"/>
    </source>
</evidence>
<evidence type="ECO:0000313" key="15">
    <source>
        <dbReference type="Proteomes" id="UP000321685"/>
    </source>
</evidence>